<evidence type="ECO:0000313" key="1">
    <source>
        <dbReference type="EMBL" id="KKN80481.1"/>
    </source>
</evidence>
<sequence length="370" mass="41989">MSIEQNIQRSFSTPEINEWLINTSRKTFDEAKEVLGDTYSKEGYGLDGVGRKVIENLQLPRVDENGNSTPPKDPVLYATKVRHYGLFDRNTSHLMTQGICIIPVTFTCTCDIYARLWIKNDLSGEEKTQISEQFYNFDLDSGIDPNDIGPSLGVPSSHYKVELYITLYRQQHINEHLIAWQSLEQAYLESDYKIISMRDEWQAGLPEVDDDSVVVSDPENPGDVLERELEDIARDNDCLLINKDQRKVADLFTYPEFKMVSKRERVRSGCFTITITVYQLCVRDCNRALWAFTGFNPINTTMEKVALSCFEDAVIKATFVGLATANFQAAVAAFQLLILDCIEGKISDTVPCMINSLKILKTASEWRTLG</sequence>
<organism evidence="1">
    <name type="scientific">marine sediment metagenome</name>
    <dbReference type="NCBI Taxonomy" id="412755"/>
    <lineage>
        <taxon>unclassified sequences</taxon>
        <taxon>metagenomes</taxon>
        <taxon>ecological metagenomes</taxon>
    </lineage>
</organism>
<name>A0A0F9W4A0_9ZZZZ</name>
<dbReference type="AlphaFoldDB" id="A0A0F9W4A0"/>
<protein>
    <submittedName>
        <fullName evidence="1">Uncharacterized protein</fullName>
    </submittedName>
</protein>
<comment type="caution">
    <text evidence="1">The sequence shown here is derived from an EMBL/GenBank/DDBJ whole genome shotgun (WGS) entry which is preliminary data.</text>
</comment>
<gene>
    <name evidence="1" type="ORF">LCGC14_0329260</name>
</gene>
<reference evidence="1" key="1">
    <citation type="journal article" date="2015" name="Nature">
        <title>Complex archaea that bridge the gap between prokaryotes and eukaryotes.</title>
        <authorList>
            <person name="Spang A."/>
            <person name="Saw J.H."/>
            <person name="Jorgensen S.L."/>
            <person name="Zaremba-Niedzwiedzka K."/>
            <person name="Martijn J."/>
            <person name="Lind A.E."/>
            <person name="van Eijk R."/>
            <person name="Schleper C."/>
            <person name="Guy L."/>
            <person name="Ettema T.J."/>
        </authorList>
    </citation>
    <scope>NUCLEOTIDE SEQUENCE</scope>
</reference>
<dbReference type="EMBL" id="LAZR01000230">
    <property type="protein sequence ID" value="KKN80481.1"/>
    <property type="molecule type" value="Genomic_DNA"/>
</dbReference>
<proteinExistence type="predicted"/>
<accession>A0A0F9W4A0</accession>